<gene>
    <name evidence="1" type="ORF">M513_07868</name>
    <name evidence="2" type="ORF">M514_07868</name>
</gene>
<protein>
    <submittedName>
        <fullName evidence="2">Uncharacterized protein</fullName>
    </submittedName>
</protein>
<accession>A0A085N335</accession>
<reference evidence="2 3" key="1">
    <citation type="journal article" date="2014" name="Nat. Genet.">
        <title>Genome and transcriptome of the porcine whipworm Trichuris suis.</title>
        <authorList>
            <person name="Jex A.R."/>
            <person name="Nejsum P."/>
            <person name="Schwarz E.M."/>
            <person name="Hu L."/>
            <person name="Young N.D."/>
            <person name="Hall R.S."/>
            <person name="Korhonen P.K."/>
            <person name="Liao S."/>
            <person name="Thamsborg S."/>
            <person name="Xia J."/>
            <person name="Xu P."/>
            <person name="Wang S."/>
            <person name="Scheerlinck J.P."/>
            <person name="Hofmann A."/>
            <person name="Sternberg P.W."/>
            <person name="Wang J."/>
            <person name="Gasser R.B."/>
        </authorList>
    </citation>
    <scope>NUCLEOTIDE SEQUENCE [LARGE SCALE GENOMIC DNA]</scope>
    <source>
        <strain evidence="2">DCEP-RM93F</strain>
        <strain evidence="1">DCEP-RM93M</strain>
    </source>
</reference>
<name>A0A085N335_9BILA</name>
<sequence length="111" mass="12836">MRWRIGESVRAFVHRLTEALDLALPGLDTRSRDRFLLQRFLSALPELHRRQLLLQGEVDSVEQAIQKTQMLLSFDEATFAPAAIVATLENASVQEKTVREEDRWGRMCREV</sequence>
<dbReference type="EMBL" id="KL363241">
    <property type="protein sequence ID" value="KFD51268.1"/>
    <property type="molecule type" value="Genomic_DNA"/>
</dbReference>
<dbReference type="EMBL" id="KL367564">
    <property type="protein sequence ID" value="KFD63881.1"/>
    <property type="molecule type" value="Genomic_DNA"/>
</dbReference>
<evidence type="ECO:0000313" key="2">
    <source>
        <dbReference type="EMBL" id="KFD63881.1"/>
    </source>
</evidence>
<dbReference type="Proteomes" id="UP000030764">
    <property type="component" value="Unassembled WGS sequence"/>
</dbReference>
<dbReference type="AlphaFoldDB" id="A0A085N335"/>
<proteinExistence type="predicted"/>
<evidence type="ECO:0000313" key="3">
    <source>
        <dbReference type="Proteomes" id="UP000030764"/>
    </source>
</evidence>
<organism evidence="2">
    <name type="scientific">Trichuris suis</name>
    <name type="common">pig whipworm</name>
    <dbReference type="NCBI Taxonomy" id="68888"/>
    <lineage>
        <taxon>Eukaryota</taxon>
        <taxon>Metazoa</taxon>
        <taxon>Ecdysozoa</taxon>
        <taxon>Nematoda</taxon>
        <taxon>Enoplea</taxon>
        <taxon>Dorylaimia</taxon>
        <taxon>Trichinellida</taxon>
        <taxon>Trichuridae</taxon>
        <taxon>Trichuris</taxon>
    </lineage>
</organism>
<keyword evidence="3" id="KW-1185">Reference proteome</keyword>
<dbReference type="Proteomes" id="UP000030758">
    <property type="component" value="Unassembled WGS sequence"/>
</dbReference>
<evidence type="ECO:0000313" key="1">
    <source>
        <dbReference type="EMBL" id="KFD51268.1"/>
    </source>
</evidence>